<dbReference type="AlphaFoldDB" id="A0A9P9D246"/>
<dbReference type="EMBL" id="JAGMWT010000024">
    <property type="protein sequence ID" value="KAH7111328.1"/>
    <property type="molecule type" value="Genomic_DNA"/>
</dbReference>
<gene>
    <name evidence="1" type="ORF">B0J11DRAFT_543564</name>
</gene>
<dbReference type="Proteomes" id="UP000700596">
    <property type="component" value="Unassembled WGS sequence"/>
</dbReference>
<evidence type="ECO:0000313" key="2">
    <source>
        <dbReference type="Proteomes" id="UP000700596"/>
    </source>
</evidence>
<reference evidence="1" key="1">
    <citation type="journal article" date="2021" name="Nat. Commun.">
        <title>Genetic determinants of endophytism in the Arabidopsis root mycobiome.</title>
        <authorList>
            <person name="Mesny F."/>
            <person name="Miyauchi S."/>
            <person name="Thiergart T."/>
            <person name="Pickel B."/>
            <person name="Atanasova L."/>
            <person name="Karlsson M."/>
            <person name="Huettel B."/>
            <person name="Barry K.W."/>
            <person name="Haridas S."/>
            <person name="Chen C."/>
            <person name="Bauer D."/>
            <person name="Andreopoulos W."/>
            <person name="Pangilinan J."/>
            <person name="LaButti K."/>
            <person name="Riley R."/>
            <person name="Lipzen A."/>
            <person name="Clum A."/>
            <person name="Drula E."/>
            <person name="Henrissat B."/>
            <person name="Kohler A."/>
            <person name="Grigoriev I.V."/>
            <person name="Martin F.M."/>
            <person name="Hacquard S."/>
        </authorList>
    </citation>
    <scope>NUCLEOTIDE SEQUENCE</scope>
    <source>
        <strain evidence="1">MPI-CAGE-CH-0243</strain>
    </source>
</reference>
<sequence>MHIETLSRLYYLRHSFDRLDVFFVNSSIRQLSASILNLNPDEQTNTRQRLPAQEVLRSTFILCASGLCSQAKNHHICTLVYYGLQNIMRPEDVQLLLKYTMPPTEVDMPSLTQDAILSWPLPIIKINESPEWSALNRMVREYEKMQLGAMSEPGESEESSPDPA</sequence>
<evidence type="ECO:0000313" key="1">
    <source>
        <dbReference type="EMBL" id="KAH7111328.1"/>
    </source>
</evidence>
<accession>A0A9P9D246</accession>
<proteinExistence type="predicted"/>
<dbReference type="OrthoDB" id="426882at2759"/>
<keyword evidence="2" id="KW-1185">Reference proteome</keyword>
<comment type="caution">
    <text evidence="1">The sequence shown here is derived from an EMBL/GenBank/DDBJ whole genome shotgun (WGS) entry which is preliminary data.</text>
</comment>
<organism evidence="1 2">
    <name type="scientific">Dendryphion nanum</name>
    <dbReference type="NCBI Taxonomy" id="256645"/>
    <lineage>
        <taxon>Eukaryota</taxon>
        <taxon>Fungi</taxon>
        <taxon>Dikarya</taxon>
        <taxon>Ascomycota</taxon>
        <taxon>Pezizomycotina</taxon>
        <taxon>Dothideomycetes</taxon>
        <taxon>Pleosporomycetidae</taxon>
        <taxon>Pleosporales</taxon>
        <taxon>Torulaceae</taxon>
        <taxon>Dendryphion</taxon>
    </lineage>
</organism>
<protein>
    <submittedName>
        <fullName evidence="1">Uncharacterized protein</fullName>
    </submittedName>
</protein>
<name>A0A9P9D246_9PLEO</name>